<dbReference type="Proteomes" id="UP001465755">
    <property type="component" value="Unassembled WGS sequence"/>
</dbReference>
<comment type="caution">
    <text evidence="4">The sequence shown here is derived from an EMBL/GenBank/DDBJ whole genome shotgun (WGS) entry which is preliminary data.</text>
</comment>
<dbReference type="Gene3D" id="3.30.1370.10">
    <property type="entry name" value="K Homology domain, type 1"/>
    <property type="match status" value="1"/>
</dbReference>
<dbReference type="SUPFAM" id="SSF54791">
    <property type="entry name" value="Eukaryotic type KH-domain (KH-domain type I)"/>
    <property type="match status" value="1"/>
</dbReference>
<dbReference type="InterPro" id="IPR004088">
    <property type="entry name" value="KH_dom_type_1"/>
</dbReference>
<organism evidence="4 5">
    <name type="scientific">Symbiochloris irregularis</name>
    <dbReference type="NCBI Taxonomy" id="706552"/>
    <lineage>
        <taxon>Eukaryota</taxon>
        <taxon>Viridiplantae</taxon>
        <taxon>Chlorophyta</taxon>
        <taxon>core chlorophytes</taxon>
        <taxon>Trebouxiophyceae</taxon>
        <taxon>Trebouxiales</taxon>
        <taxon>Trebouxiaceae</taxon>
        <taxon>Symbiochloris</taxon>
    </lineage>
</organism>
<gene>
    <name evidence="4" type="ORF">WJX73_008785</name>
</gene>
<evidence type="ECO:0000313" key="5">
    <source>
        <dbReference type="Proteomes" id="UP001465755"/>
    </source>
</evidence>
<evidence type="ECO:0000313" key="4">
    <source>
        <dbReference type="EMBL" id="KAK9801944.1"/>
    </source>
</evidence>
<name>A0AAW1P0I8_9CHLO</name>
<dbReference type="Pfam" id="PF00013">
    <property type="entry name" value="KH_1"/>
    <property type="match status" value="1"/>
</dbReference>
<dbReference type="PROSITE" id="PS50084">
    <property type="entry name" value="KH_TYPE_1"/>
    <property type="match status" value="1"/>
</dbReference>
<dbReference type="EMBL" id="JALJOQ010000074">
    <property type="protein sequence ID" value="KAK9801944.1"/>
    <property type="molecule type" value="Genomic_DNA"/>
</dbReference>
<protein>
    <recommendedName>
        <fullName evidence="3">K Homology domain-containing protein</fullName>
    </recommendedName>
</protein>
<dbReference type="GO" id="GO:0003723">
    <property type="term" value="F:RNA binding"/>
    <property type="evidence" value="ECO:0007669"/>
    <property type="project" value="UniProtKB-UniRule"/>
</dbReference>
<proteinExistence type="predicted"/>
<accession>A0AAW1P0I8</accession>
<keyword evidence="1" id="KW-0694">RNA-binding</keyword>
<evidence type="ECO:0000256" key="1">
    <source>
        <dbReference type="PROSITE-ProRule" id="PRU00117"/>
    </source>
</evidence>
<feature type="region of interest" description="Disordered" evidence="2">
    <location>
        <begin position="243"/>
        <end position="292"/>
    </location>
</feature>
<keyword evidence="5" id="KW-1185">Reference proteome</keyword>
<evidence type="ECO:0000256" key="2">
    <source>
        <dbReference type="SAM" id="MobiDB-lite"/>
    </source>
</evidence>
<dbReference type="AlphaFoldDB" id="A0AAW1P0I8"/>
<evidence type="ECO:0000259" key="3">
    <source>
        <dbReference type="Pfam" id="PF00013"/>
    </source>
</evidence>
<sequence length="347" mass="37964">MIWDLVVGGINQKRVEAGRLRRKQQEEQNTVCLVDEDSGRIKWIQPSGPRRPGEGIEDVEQGIVSAEGTPTGGALLRMTLLASGFVIGTSGQTVRDICKKTSADIKSWTDTSPASATQPTRIYVIEGRTRAVMLALTIVCDAVDRYKELCEGRYCGESVSRIQTVHGIDFMYQPPPRNVVPYAASLKNQGNASSATRVLNPLPKSTLHLNTGNVTSFQRVVAAGRQGYGNGAHRHVLEDVPEEFEDASGTPHEDTDMPNGCENFARPPRRGRSSHPSYQRPSPDALYSPHHQSDVYMSPAAGLISHGHTMMTDGSFCSSPEIVPHMMYTPLKHSRTTQSAIYTAYLG</sequence>
<feature type="domain" description="K Homology" evidence="3">
    <location>
        <begin position="84"/>
        <end position="139"/>
    </location>
</feature>
<dbReference type="InterPro" id="IPR036612">
    <property type="entry name" value="KH_dom_type_1_sf"/>
</dbReference>
<reference evidence="4 5" key="1">
    <citation type="journal article" date="2024" name="Nat. Commun.">
        <title>Phylogenomics reveals the evolutionary origins of lichenization in chlorophyte algae.</title>
        <authorList>
            <person name="Puginier C."/>
            <person name="Libourel C."/>
            <person name="Otte J."/>
            <person name="Skaloud P."/>
            <person name="Haon M."/>
            <person name="Grisel S."/>
            <person name="Petersen M."/>
            <person name="Berrin J.G."/>
            <person name="Delaux P.M."/>
            <person name="Dal Grande F."/>
            <person name="Keller J."/>
        </authorList>
    </citation>
    <scope>NUCLEOTIDE SEQUENCE [LARGE SCALE GENOMIC DNA]</scope>
    <source>
        <strain evidence="4 5">SAG 2036</strain>
    </source>
</reference>